<keyword evidence="3" id="KW-1185">Reference proteome</keyword>
<dbReference type="EMBL" id="JBHTJG010000008">
    <property type="protein sequence ID" value="MFD0947635.1"/>
    <property type="molecule type" value="Genomic_DNA"/>
</dbReference>
<accession>A0ABW3HAA1</accession>
<organism evidence="2 3">
    <name type="scientific">Sphingomonas canadensis</name>
    <dbReference type="NCBI Taxonomy" id="1219257"/>
    <lineage>
        <taxon>Bacteria</taxon>
        <taxon>Pseudomonadati</taxon>
        <taxon>Pseudomonadota</taxon>
        <taxon>Alphaproteobacteria</taxon>
        <taxon>Sphingomonadales</taxon>
        <taxon>Sphingomonadaceae</taxon>
        <taxon>Sphingomonas</taxon>
    </lineage>
</organism>
<dbReference type="Proteomes" id="UP001596977">
    <property type="component" value="Unassembled WGS sequence"/>
</dbReference>
<protein>
    <submittedName>
        <fullName evidence="2">DUF4136 domain-containing protein</fullName>
    </submittedName>
</protein>
<dbReference type="PROSITE" id="PS51257">
    <property type="entry name" value="PROKAR_LIPOPROTEIN"/>
    <property type="match status" value="1"/>
</dbReference>
<comment type="caution">
    <text evidence="2">The sequence shown here is derived from an EMBL/GenBank/DDBJ whole genome shotgun (WGS) entry which is preliminary data.</text>
</comment>
<feature type="chain" id="PRO_5046165038" evidence="1">
    <location>
        <begin position="21"/>
        <end position="199"/>
    </location>
</feature>
<proteinExistence type="predicted"/>
<sequence>MNIAARIIALAAAALLSACASTGAIRSGPVEVTRYHLGAAVVPGSVAVTTAGAFAGVSPEDALYTGAVAAELGRAGYSPVAGESSEFIALVSYSRIARGQVRERPPLTIGIGAGSFGGNVGVGADASFGIGGKTREVYATELVVQLKRRSDGTILWEGRAIAEAAGTAPAGQPGAVAQRLAAALFRGFPGESGITITVK</sequence>
<gene>
    <name evidence="2" type="ORF">ACFQ1E_14895</name>
</gene>
<feature type="signal peptide" evidence="1">
    <location>
        <begin position="1"/>
        <end position="20"/>
    </location>
</feature>
<evidence type="ECO:0000313" key="3">
    <source>
        <dbReference type="Proteomes" id="UP001596977"/>
    </source>
</evidence>
<keyword evidence="1" id="KW-0732">Signal</keyword>
<evidence type="ECO:0000313" key="2">
    <source>
        <dbReference type="EMBL" id="MFD0947635.1"/>
    </source>
</evidence>
<reference evidence="3" key="1">
    <citation type="journal article" date="2019" name="Int. J. Syst. Evol. Microbiol.">
        <title>The Global Catalogue of Microorganisms (GCM) 10K type strain sequencing project: providing services to taxonomists for standard genome sequencing and annotation.</title>
        <authorList>
            <consortium name="The Broad Institute Genomics Platform"/>
            <consortium name="The Broad Institute Genome Sequencing Center for Infectious Disease"/>
            <person name="Wu L."/>
            <person name="Ma J."/>
        </authorList>
    </citation>
    <scope>NUCLEOTIDE SEQUENCE [LARGE SCALE GENOMIC DNA]</scope>
    <source>
        <strain evidence="3">CCUG 62982</strain>
    </source>
</reference>
<name>A0ABW3HAA1_9SPHN</name>
<evidence type="ECO:0000256" key="1">
    <source>
        <dbReference type="SAM" id="SignalP"/>
    </source>
</evidence>